<sequence>MNMLLKALNEKTTAMYVNVTEAIRGFKRDQKGVTAVEYAIVIAGVAAVVAVIFGNGGTVQTMLESIFAKIEGKVNGAMTPTP</sequence>
<dbReference type="InterPro" id="IPR007047">
    <property type="entry name" value="Flp_Fap"/>
</dbReference>
<accession>A0A759K930</accession>
<reference evidence="2" key="2">
    <citation type="submission" date="2020-02" db="EMBL/GenBank/DDBJ databases">
        <authorList>
            <consortium name="NCBI Pathogen Detection Project"/>
        </authorList>
    </citation>
    <scope>NUCLEOTIDE SEQUENCE</scope>
    <source>
        <strain evidence="2">MA.CK_94/00000542</strain>
    </source>
</reference>
<comment type="caution">
    <text evidence="2">The sequence shown here is derived from an EMBL/GenBank/DDBJ whole genome shotgun (WGS) entry which is preliminary data.</text>
</comment>
<keyword evidence="1" id="KW-0472">Membrane</keyword>
<keyword evidence="1" id="KW-0812">Transmembrane</keyword>
<organism evidence="2">
    <name type="scientific">Salmonella enterica</name>
    <name type="common">Salmonella choleraesuis</name>
    <dbReference type="NCBI Taxonomy" id="28901"/>
    <lineage>
        <taxon>Bacteria</taxon>
        <taxon>Pseudomonadati</taxon>
        <taxon>Pseudomonadota</taxon>
        <taxon>Gammaproteobacteria</taxon>
        <taxon>Enterobacterales</taxon>
        <taxon>Enterobacteriaceae</taxon>
        <taxon>Salmonella</taxon>
    </lineage>
</organism>
<reference evidence="2" key="1">
    <citation type="journal article" date="2018" name="Genome Biol.">
        <title>SKESA: strategic k-mer extension for scrupulous assemblies.</title>
        <authorList>
            <person name="Souvorov A."/>
            <person name="Agarwala R."/>
            <person name="Lipman D.J."/>
        </authorList>
    </citation>
    <scope>NUCLEOTIDE SEQUENCE</scope>
    <source>
        <strain evidence="2">MA.CK_94/00000542</strain>
    </source>
</reference>
<dbReference type="EMBL" id="DAAXOJ010000003">
    <property type="protein sequence ID" value="HAG1890902.1"/>
    <property type="molecule type" value="Genomic_DNA"/>
</dbReference>
<proteinExistence type="predicted"/>
<name>A0A759K930_SALER</name>
<feature type="transmembrane region" description="Helical" evidence="1">
    <location>
        <begin position="33"/>
        <end position="53"/>
    </location>
</feature>
<evidence type="ECO:0000256" key="1">
    <source>
        <dbReference type="SAM" id="Phobius"/>
    </source>
</evidence>
<dbReference type="Pfam" id="PF04964">
    <property type="entry name" value="Flp_Fap"/>
    <property type="match status" value="1"/>
</dbReference>
<keyword evidence="1" id="KW-1133">Transmembrane helix</keyword>
<gene>
    <name evidence="2" type="ORF">G8W59_002915</name>
</gene>
<evidence type="ECO:0000313" key="2">
    <source>
        <dbReference type="EMBL" id="HAG1890902.1"/>
    </source>
</evidence>
<protein>
    <submittedName>
        <fullName evidence="2">Flp family type IVb pilin</fullName>
    </submittedName>
</protein>
<dbReference type="AlphaFoldDB" id="A0A759K930"/>